<reference evidence="1 3" key="1">
    <citation type="submission" date="2020-06" db="EMBL/GenBank/DDBJ databases">
        <title>Anoxygenic phototrophic Chloroflexota member uses a Type I reaction center.</title>
        <authorList>
            <person name="Tsuji J.M."/>
            <person name="Shaw N.A."/>
            <person name="Nagashima S."/>
            <person name="Venkiteswaran J."/>
            <person name="Schiff S.L."/>
            <person name="Hanada S."/>
            <person name="Tank M."/>
            <person name="Neufeld J.D."/>
        </authorList>
    </citation>
    <scope>NUCLEOTIDE SEQUENCE [LARGE SCALE GENOMIC DNA]</scope>
    <source>
        <strain evidence="1">L227-S17</strain>
    </source>
</reference>
<organism evidence="1 3">
    <name type="scientific">Candidatus Chlorohelix allophototropha</name>
    <dbReference type="NCBI Taxonomy" id="3003348"/>
    <lineage>
        <taxon>Bacteria</taxon>
        <taxon>Bacillati</taxon>
        <taxon>Chloroflexota</taxon>
        <taxon>Chloroflexia</taxon>
        <taxon>Candidatus Chloroheliales</taxon>
        <taxon>Candidatus Chloroheliaceae</taxon>
        <taxon>Candidatus Chlorohelix</taxon>
    </lineage>
</organism>
<dbReference type="EMBL" id="CP128401">
    <property type="protein sequence ID" value="WJW70090.1"/>
    <property type="molecule type" value="Genomic_DNA"/>
</dbReference>
<dbReference type="Proteomes" id="UP000521676">
    <property type="component" value="Unassembled WGS sequence"/>
</dbReference>
<keyword evidence="2" id="KW-0614">Plasmid</keyword>
<dbReference type="Proteomes" id="UP001431572">
    <property type="component" value="Plasmid unnamed1"/>
</dbReference>
<dbReference type="RefSeq" id="WP_341471971.1">
    <property type="nucleotide sequence ID" value="NZ_CP128401.1"/>
</dbReference>
<evidence type="ECO:0000313" key="3">
    <source>
        <dbReference type="Proteomes" id="UP000521676"/>
    </source>
</evidence>
<gene>
    <name evidence="1" type="ORF">HXX08_13735</name>
    <name evidence="2" type="ORF">OZ401_004895</name>
</gene>
<sequence length="192" mass="22222">MNLFEGNRKKKEQEREVEFRQGLNRIRSYLAECRQHQKRYWDLARRARSMDDQPQCELISRRYLWTTAQIKAWEKYLLQLETLSLTREQVRASTAFGQSLSNLSASMLSGASPAELSRMQHDLEQAIARGASLDETLSVALEASSRSLLNNPSLAQTVAWESEFARSEGPAEQEQSELQEIYRRLDEELHSK</sequence>
<protein>
    <submittedName>
        <fullName evidence="1">Uncharacterized protein</fullName>
    </submittedName>
</protein>
<geneLocation type="plasmid" evidence="2 4">
    <name>unnamed1</name>
</geneLocation>
<dbReference type="AlphaFoldDB" id="A0A8T7M4C5"/>
<evidence type="ECO:0000313" key="4">
    <source>
        <dbReference type="Proteomes" id="UP001431572"/>
    </source>
</evidence>
<dbReference type="EMBL" id="JACATZ010000001">
    <property type="protein sequence ID" value="NWJ46917.1"/>
    <property type="molecule type" value="Genomic_DNA"/>
</dbReference>
<evidence type="ECO:0000313" key="1">
    <source>
        <dbReference type="EMBL" id="NWJ46917.1"/>
    </source>
</evidence>
<name>A0A8T7M4C5_9CHLR</name>
<accession>A0A8T7M4C5</accession>
<evidence type="ECO:0000313" key="2">
    <source>
        <dbReference type="EMBL" id="WJW70090.1"/>
    </source>
</evidence>
<reference evidence="2" key="2">
    <citation type="journal article" date="2024" name="Nature">
        <title>Anoxygenic phototroph of the Chloroflexota uses a type I reaction centre.</title>
        <authorList>
            <person name="Tsuji J.M."/>
            <person name="Shaw N.A."/>
            <person name="Nagashima S."/>
            <person name="Venkiteswaran J.J."/>
            <person name="Schiff S.L."/>
            <person name="Watanabe T."/>
            <person name="Fukui M."/>
            <person name="Hanada S."/>
            <person name="Tank M."/>
            <person name="Neufeld J.D."/>
        </authorList>
    </citation>
    <scope>NUCLEOTIDE SEQUENCE</scope>
    <source>
        <strain evidence="2">L227-S17</strain>
        <plasmid evidence="2 4">unnamed1</plasmid>
    </source>
</reference>
<keyword evidence="4" id="KW-1185">Reference proteome</keyword>
<proteinExistence type="predicted"/>